<evidence type="ECO:0000256" key="7">
    <source>
        <dbReference type="SAM" id="SignalP"/>
    </source>
</evidence>
<comment type="catalytic activity">
    <reaction evidence="1 5 6">
        <text>[protein]-peptidylproline (omega=180) = [protein]-peptidylproline (omega=0)</text>
        <dbReference type="Rhea" id="RHEA:16237"/>
        <dbReference type="Rhea" id="RHEA-COMP:10747"/>
        <dbReference type="Rhea" id="RHEA-COMP:10748"/>
        <dbReference type="ChEBI" id="CHEBI:83833"/>
        <dbReference type="ChEBI" id="CHEBI:83834"/>
        <dbReference type="EC" id="5.2.1.8"/>
    </reaction>
</comment>
<accession>A0A2T8HIF9</accession>
<evidence type="ECO:0000256" key="4">
    <source>
        <dbReference type="ARBA" id="ARBA00023235"/>
    </source>
</evidence>
<feature type="signal peptide" evidence="7">
    <location>
        <begin position="1"/>
        <end position="19"/>
    </location>
</feature>
<dbReference type="RefSeq" id="WP_116775770.1">
    <property type="nucleotide sequence ID" value="NZ_QDKG01000003.1"/>
</dbReference>
<dbReference type="PROSITE" id="PS50059">
    <property type="entry name" value="FKBP_PPIASE"/>
    <property type="match status" value="1"/>
</dbReference>
<keyword evidence="10" id="KW-1185">Reference proteome</keyword>
<protein>
    <recommendedName>
        <fullName evidence="6">Peptidyl-prolyl cis-trans isomerase</fullName>
        <ecNumber evidence="6">5.2.1.8</ecNumber>
    </recommendedName>
</protein>
<dbReference type="InterPro" id="IPR000774">
    <property type="entry name" value="PPIase_FKBP_N"/>
</dbReference>
<comment type="caution">
    <text evidence="9">The sequence shown here is derived from an EMBL/GenBank/DDBJ whole genome shotgun (WGS) entry which is preliminary data.</text>
</comment>
<dbReference type="GO" id="GO:0003755">
    <property type="term" value="F:peptidyl-prolyl cis-trans isomerase activity"/>
    <property type="evidence" value="ECO:0007669"/>
    <property type="project" value="UniProtKB-UniRule"/>
</dbReference>
<comment type="similarity">
    <text evidence="2 6">Belongs to the FKBP-type PPIase family.</text>
</comment>
<evidence type="ECO:0000256" key="5">
    <source>
        <dbReference type="PROSITE-ProRule" id="PRU00277"/>
    </source>
</evidence>
<evidence type="ECO:0000256" key="6">
    <source>
        <dbReference type="RuleBase" id="RU003915"/>
    </source>
</evidence>
<dbReference type="PANTHER" id="PTHR43811:SF57">
    <property type="entry name" value="FKBP-TYPE PEPTIDYL-PROLYL CIS-TRANS ISOMERASE FKPA-RELATED"/>
    <property type="match status" value="1"/>
</dbReference>
<dbReference type="Gene3D" id="1.10.287.460">
    <property type="entry name" value="Peptidyl-prolyl cis-trans isomerase, FKBP-type, N-terminal domain"/>
    <property type="match status" value="1"/>
</dbReference>
<keyword evidence="3 5" id="KW-0697">Rotamase</keyword>
<dbReference type="OrthoDB" id="9814548at2"/>
<sequence>MKIIAGAAFIGLFALNSSAQQLQSGADSLSYDLGQDIARSIKSIGIPINAQIVSESLSKALAGEASLFGEQEVQQIIRQQLMAAQEAKSAVFKEESDRFFAENKKQAGVVVDSSGIQYVVLQPGTGEQPTKEDEVTVHYIGKLLDGSTFDNSYDRGEPITFGLDGVIPGWQIALPLMQKGSKYRFFIPYNLAYGEGGAGKIPPFSTLIFDIELLDITPQEG</sequence>
<dbReference type="FunFam" id="3.10.50.40:FF:000006">
    <property type="entry name" value="Peptidyl-prolyl cis-trans isomerase"/>
    <property type="match status" value="1"/>
</dbReference>
<evidence type="ECO:0000256" key="1">
    <source>
        <dbReference type="ARBA" id="ARBA00000971"/>
    </source>
</evidence>
<gene>
    <name evidence="9" type="ORF">DC487_09645</name>
</gene>
<proteinExistence type="inferred from homology"/>
<dbReference type="AlphaFoldDB" id="A0A2T8HIF9"/>
<feature type="domain" description="PPIase FKBP-type" evidence="8">
    <location>
        <begin position="132"/>
        <end position="217"/>
    </location>
</feature>
<evidence type="ECO:0000256" key="3">
    <source>
        <dbReference type="ARBA" id="ARBA00023110"/>
    </source>
</evidence>
<dbReference type="Gene3D" id="3.10.50.40">
    <property type="match status" value="1"/>
</dbReference>
<dbReference type="Proteomes" id="UP000245627">
    <property type="component" value="Unassembled WGS sequence"/>
</dbReference>
<dbReference type="InterPro" id="IPR001179">
    <property type="entry name" value="PPIase_FKBP_dom"/>
</dbReference>
<dbReference type="EMBL" id="QDKG01000003">
    <property type="protein sequence ID" value="PVH25180.1"/>
    <property type="molecule type" value="Genomic_DNA"/>
</dbReference>
<name>A0A2T8HIF9_9SPHI</name>
<dbReference type="InterPro" id="IPR046357">
    <property type="entry name" value="PPIase_dom_sf"/>
</dbReference>
<evidence type="ECO:0000256" key="2">
    <source>
        <dbReference type="ARBA" id="ARBA00006577"/>
    </source>
</evidence>
<dbReference type="Pfam" id="PF01346">
    <property type="entry name" value="FKBP_N"/>
    <property type="match status" value="1"/>
</dbReference>
<dbReference type="GO" id="GO:0006457">
    <property type="term" value="P:protein folding"/>
    <property type="evidence" value="ECO:0007669"/>
    <property type="project" value="InterPro"/>
</dbReference>
<reference evidence="9 10" key="1">
    <citation type="submission" date="2018-04" db="EMBL/GenBank/DDBJ databases">
        <title>Sphingobacterium cortibacter sp. nov.</title>
        <authorList>
            <person name="Li Y."/>
        </authorList>
    </citation>
    <scope>NUCLEOTIDE SEQUENCE [LARGE SCALE GENOMIC DNA]</scope>
    <source>
        <strain evidence="9 10">2c-3</strain>
    </source>
</reference>
<evidence type="ECO:0000259" key="8">
    <source>
        <dbReference type="PROSITE" id="PS50059"/>
    </source>
</evidence>
<evidence type="ECO:0000313" key="10">
    <source>
        <dbReference type="Proteomes" id="UP000245627"/>
    </source>
</evidence>
<organism evidence="9 10">
    <name type="scientific">Sphingobacterium corticibacter</name>
    <dbReference type="NCBI Taxonomy" id="2171749"/>
    <lineage>
        <taxon>Bacteria</taxon>
        <taxon>Pseudomonadati</taxon>
        <taxon>Bacteroidota</taxon>
        <taxon>Sphingobacteriia</taxon>
        <taxon>Sphingobacteriales</taxon>
        <taxon>Sphingobacteriaceae</taxon>
        <taxon>Sphingobacterium</taxon>
    </lineage>
</organism>
<feature type="chain" id="PRO_5015656564" description="Peptidyl-prolyl cis-trans isomerase" evidence="7">
    <location>
        <begin position="20"/>
        <end position="221"/>
    </location>
</feature>
<dbReference type="EC" id="5.2.1.8" evidence="6"/>
<keyword evidence="7" id="KW-0732">Signal</keyword>
<keyword evidence="4 5" id="KW-0413">Isomerase</keyword>
<dbReference type="Pfam" id="PF00254">
    <property type="entry name" value="FKBP_C"/>
    <property type="match status" value="1"/>
</dbReference>
<dbReference type="PANTHER" id="PTHR43811">
    <property type="entry name" value="FKBP-TYPE PEPTIDYL-PROLYL CIS-TRANS ISOMERASE FKPA"/>
    <property type="match status" value="1"/>
</dbReference>
<dbReference type="InterPro" id="IPR036944">
    <property type="entry name" value="PPIase_FKBP_N_sf"/>
</dbReference>
<dbReference type="SUPFAM" id="SSF54534">
    <property type="entry name" value="FKBP-like"/>
    <property type="match status" value="1"/>
</dbReference>
<evidence type="ECO:0000313" key="9">
    <source>
        <dbReference type="EMBL" id="PVH25180.1"/>
    </source>
</evidence>